<feature type="transmembrane region" description="Helical" evidence="1">
    <location>
        <begin position="90"/>
        <end position="110"/>
    </location>
</feature>
<evidence type="ECO:0000256" key="1">
    <source>
        <dbReference type="SAM" id="Phobius"/>
    </source>
</evidence>
<organism evidence="2">
    <name type="scientific">marine sediment metagenome</name>
    <dbReference type="NCBI Taxonomy" id="412755"/>
    <lineage>
        <taxon>unclassified sequences</taxon>
        <taxon>metagenomes</taxon>
        <taxon>ecological metagenomes</taxon>
    </lineage>
</organism>
<feature type="transmembrane region" description="Helical" evidence="1">
    <location>
        <begin position="48"/>
        <end position="69"/>
    </location>
</feature>
<keyword evidence="1" id="KW-0812">Transmembrane</keyword>
<protein>
    <submittedName>
        <fullName evidence="2">Uncharacterized protein</fullName>
    </submittedName>
</protein>
<evidence type="ECO:0000313" key="2">
    <source>
        <dbReference type="EMBL" id="KKM08277.1"/>
    </source>
</evidence>
<reference evidence="2" key="1">
    <citation type="journal article" date="2015" name="Nature">
        <title>Complex archaea that bridge the gap between prokaryotes and eukaryotes.</title>
        <authorList>
            <person name="Spang A."/>
            <person name="Saw J.H."/>
            <person name="Jorgensen S.L."/>
            <person name="Zaremba-Niedzwiedzka K."/>
            <person name="Martijn J."/>
            <person name="Lind A.E."/>
            <person name="van Eijk R."/>
            <person name="Schleper C."/>
            <person name="Guy L."/>
            <person name="Ettema T.J."/>
        </authorList>
    </citation>
    <scope>NUCLEOTIDE SEQUENCE</scope>
</reference>
<keyword evidence="1" id="KW-0472">Membrane</keyword>
<dbReference type="EMBL" id="LAZR01015586">
    <property type="protein sequence ID" value="KKM08277.1"/>
    <property type="molecule type" value="Genomic_DNA"/>
</dbReference>
<gene>
    <name evidence="2" type="ORF">LCGC14_1725480</name>
</gene>
<feature type="transmembrane region" description="Helical" evidence="1">
    <location>
        <begin position="130"/>
        <end position="150"/>
    </location>
</feature>
<accession>A0A0F9HZ05</accession>
<dbReference type="AlphaFoldDB" id="A0A0F9HZ05"/>
<proteinExistence type="predicted"/>
<feature type="transmembrane region" description="Helical" evidence="1">
    <location>
        <begin position="12"/>
        <end position="36"/>
    </location>
</feature>
<comment type="caution">
    <text evidence="2">The sequence shown here is derived from an EMBL/GenBank/DDBJ whole genome shotgun (WGS) entry which is preliminary data.</text>
</comment>
<name>A0A0F9HZ05_9ZZZZ</name>
<sequence length="155" mass="18027">MVKKVFRFIVPLLIYFSITGFVIPFIVIKFGFYYGMYALFEDLGTTGLFFAIYLVSTFFFFPFIYSTLIKERLSLNIRNQDKKRKNPRQLAVILFIIGIPLMIWFLFGLVGHYSITEFQGGMGQLVQNGFLVLIIILIYFCIIPGIVLSLKKNKF</sequence>
<keyword evidence="1" id="KW-1133">Transmembrane helix</keyword>